<sequence>METEETSIERVQKLVEQAEVLRMQSVAIPLRDLQIVMQICETVIAQQNSSATE</sequence>
<accession>A0A158E5B4</accession>
<dbReference type="AlphaFoldDB" id="A0A158E5B4"/>
<comment type="caution">
    <text evidence="1">The sequence shown here is derived from an EMBL/GenBank/DDBJ whole genome shotgun (WGS) entry which is preliminary data.</text>
</comment>
<proteinExistence type="predicted"/>
<dbReference type="OrthoDB" id="9134046at2"/>
<protein>
    <submittedName>
        <fullName evidence="1">Uncharacterized protein</fullName>
    </submittedName>
</protein>
<organism evidence="1 2">
    <name type="scientific">Caballeronia calidae</name>
    <dbReference type="NCBI Taxonomy" id="1777139"/>
    <lineage>
        <taxon>Bacteria</taxon>
        <taxon>Pseudomonadati</taxon>
        <taxon>Pseudomonadota</taxon>
        <taxon>Betaproteobacteria</taxon>
        <taxon>Burkholderiales</taxon>
        <taxon>Burkholderiaceae</taxon>
        <taxon>Caballeronia</taxon>
    </lineage>
</organism>
<reference evidence="1" key="1">
    <citation type="submission" date="2016-01" db="EMBL/GenBank/DDBJ databases">
        <authorList>
            <person name="Peeters C."/>
        </authorList>
    </citation>
    <scope>NUCLEOTIDE SEQUENCE</scope>
    <source>
        <strain evidence="1">LMG 29321</strain>
    </source>
</reference>
<name>A0A158E5B4_9BURK</name>
<evidence type="ECO:0000313" key="2">
    <source>
        <dbReference type="Proteomes" id="UP000071859"/>
    </source>
</evidence>
<keyword evidence="2" id="KW-1185">Reference proteome</keyword>
<dbReference type="RefSeq" id="WP_157697677.1">
    <property type="nucleotide sequence ID" value="NZ_FCOX02000047.1"/>
</dbReference>
<dbReference type="Proteomes" id="UP000071859">
    <property type="component" value="Unassembled WGS sequence"/>
</dbReference>
<gene>
    <name evidence="1" type="ORF">AWB78_06269</name>
</gene>
<dbReference type="EMBL" id="FCOX02000047">
    <property type="protein sequence ID" value="SAL02071.1"/>
    <property type="molecule type" value="Genomic_DNA"/>
</dbReference>
<evidence type="ECO:0000313" key="1">
    <source>
        <dbReference type="EMBL" id="SAL02071.1"/>
    </source>
</evidence>